<keyword evidence="1" id="KW-1133">Transmembrane helix</keyword>
<sequence>MGQNKGPGKVKRSLRIIYNPGRILSCNLKPKPLNRTQIIEEFSEHYLYSERYLLSEDYLFVKQSMHLELFAVRMYVYTSRVLCTYFHFDRFVVVFIVVAANILKLLFIPTEFIK</sequence>
<keyword evidence="1" id="KW-0812">Transmembrane</keyword>
<reference evidence="3" key="1">
    <citation type="submission" date="2014-03" db="EMBL/GenBank/DDBJ databases">
        <authorList>
            <person name="Aksoy S."/>
            <person name="Warren W."/>
            <person name="Wilson R.K."/>
        </authorList>
    </citation>
    <scope>NUCLEOTIDE SEQUENCE [LARGE SCALE GENOMIC DNA]</scope>
    <source>
        <strain evidence="3">IAEA</strain>
    </source>
</reference>
<dbReference type="Proteomes" id="UP000091820">
    <property type="component" value="Unassembled WGS sequence"/>
</dbReference>
<accession>A0A1A9WEP8</accession>
<keyword evidence="3" id="KW-1185">Reference proteome</keyword>
<evidence type="ECO:0000256" key="1">
    <source>
        <dbReference type="SAM" id="Phobius"/>
    </source>
</evidence>
<reference evidence="2" key="2">
    <citation type="submission" date="2020-05" db="UniProtKB">
        <authorList>
            <consortium name="EnsemblMetazoa"/>
        </authorList>
    </citation>
    <scope>IDENTIFICATION</scope>
    <source>
        <strain evidence="2">IAEA</strain>
    </source>
</reference>
<protein>
    <submittedName>
        <fullName evidence="2">Uncharacterized protein</fullName>
    </submittedName>
</protein>
<dbReference type="AlphaFoldDB" id="A0A1A9WEP8"/>
<feature type="transmembrane region" description="Helical" evidence="1">
    <location>
        <begin position="91"/>
        <end position="108"/>
    </location>
</feature>
<name>A0A1A9WEP8_9MUSC</name>
<dbReference type="VEuPathDB" id="VectorBase:GBRI016935"/>
<proteinExistence type="predicted"/>
<organism evidence="2 3">
    <name type="scientific">Glossina brevipalpis</name>
    <dbReference type="NCBI Taxonomy" id="37001"/>
    <lineage>
        <taxon>Eukaryota</taxon>
        <taxon>Metazoa</taxon>
        <taxon>Ecdysozoa</taxon>
        <taxon>Arthropoda</taxon>
        <taxon>Hexapoda</taxon>
        <taxon>Insecta</taxon>
        <taxon>Pterygota</taxon>
        <taxon>Neoptera</taxon>
        <taxon>Endopterygota</taxon>
        <taxon>Diptera</taxon>
        <taxon>Brachycera</taxon>
        <taxon>Muscomorpha</taxon>
        <taxon>Hippoboscoidea</taxon>
        <taxon>Glossinidae</taxon>
        <taxon>Glossina</taxon>
    </lineage>
</organism>
<evidence type="ECO:0000313" key="3">
    <source>
        <dbReference type="Proteomes" id="UP000091820"/>
    </source>
</evidence>
<evidence type="ECO:0000313" key="2">
    <source>
        <dbReference type="EnsemblMetazoa" id="GBRI016935-PA"/>
    </source>
</evidence>
<keyword evidence="1" id="KW-0472">Membrane</keyword>
<dbReference type="EnsemblMetazoa" id="GBRI016935-RA">
    <property type="protein sequence ID" value="GBRI016935-PA"/>
    <property type="gene ID" value="GBRI016935"/>
</dbReference>